<dbReference type="EMBL" id="FUYZ01000004">
    <property type="protein sequence ID" value="SKB86850.1"/>
    <property type="molecule type" value="Genomic_DNA"/>
</dbReference>
<accession>A0A1T5ET11</accession>
<name>A0A1T5ET11_9FLAO</name>
<proteinExistence type="predicted"/>
<dbReference type="PANTHER" id="PTHR33639">
    <property type="entry name" value="THIOL-DISULFIDE OXIDOREDUCTASE DCC"/>
    <property type="match status" value="1"/>
</dbReference>
<evidence type="ECO:0000313" key="2">
    <source>
        <dbReference type="Proteomes" id="UP000191112"/>
    </source>
</evidence>
<dbReference type="Proteomes" id="UP000191112">
    <property type="component" value="Unassembled WGS sequence"/>
</dbReference>
<gene>
    <name evidence="1" type="ORF">SAMN05660477_01521</name>
</gene>
<dbReference type="OrthoDB" id="9785438at2"/>
<dbReference type="PANTHER" id="PTHR33639:SF2">
    <property type="entry name" value="DUF393 DOMAIN-CONTAINING PROTEIN"/>
    <property type="match status" value="1"/>
</dbReference>
<dbReference type="STRING" id="619805.SAMN05660477_01521"/>
<dbReference type="InterPro" id="IPR052927">
    <property type="entry name" value="DCC_oxidoreductase"/>
</dbReference>
<dbReference type="AlphaFoldDB" id="A0A1T5ET11"/>
<sequence length="142" mass="17103">MEKLPDNYRDKYIVFYDGDCGFCNFWVQWILDRDKKDQFLFAALQSNFGQAFLKERQLEQQDFDSIYLWKPNAFYFKKSDAAIKIARTLGGIYHTAILGKLLPYFIRDFLYDQVAKRRKNLMSQHCRIPSEKDRKKFIPDEF</sequence>
<dbReference type="Pfam" id="PF04134">
    <property type="entry name" value="DCC1-like"/>
    <property type="match status" value="1"/>
</dbReference>
<protein>
    <submittedName>
        <fullName evidence="1">Predicted thiol-disulfide oxidoreductase YuxK, DCC family</fullName>
    </submittedName>
</protein>
<reference evidence="1 2" key="1">
    <citation type="submission" date="2017-02" db="EMBL/GenBank/DDBJ databases">
        <authorList>
            <person name="Peterson S.W."/>
        </authorList>
    </citation>
    <scope>NUCLEOTIDE SEQUENCE [LARGE SCALE GENOMIC DNA]</scope>
    <source>
        <strain evidence="1 2">DSM 22323</strain>
    </source>
</reference>
<dbReference type="RefSeq" id="WP_079666775.1">
    <property type="nucleotide sequence ID" value="NZ_FUYZ01000004.1"/>
</dbReference>
<dbReference type="InterPro" id="IPR007263">
    <property type="entry name" value="DCC1-like"/>
</dbReference>
<organism evidence="1 2">
    <name type="scientific">Soonwooa buanensis</name>
    <dbReference type="NCBI Taxonomy" id="619805"/>
    <lineage>
        <taxon>Bacteria</taxon>
        <taxon>Pseudomonadati</taxon>
        <taxon>Bacteroidota</taxon>
        <taxon>Flavobacteriia</taxon>
        <taxon>Flavobacteriales</taxon>
        <taxon>Weeksellaceae</taxon>
        <taxon>Chryseobacterium group</taxon>
        <taxon>Soonwooa</taxon>
    </lineage>
</organism>
<keyword evidence="2" id="KW-1185">Reference proteome</keyword>
<dbReference type="GO" id="GO:0015035">
    <property type="term" value="F:protein-disulfide reductase activity"/>
    <property type="evidence" value="ECO:0007669"/>
    <property type="project" value="InterPro"/>
</dbReference>
<evidence type="ECO:0000313" key="1">
    <source>
        <dbReference type="EMBL" id="SKB86850.1"/>
    </source>
</evidence>